<dbReference type="RefSeq" id="XP_029741458.1">
    <property type="nucleotide sequence ID" value="XM_029882603.1"/>
</dbReference>
<keyword evidence="1" id="KW-0732">Signal</keyword>
<sequence>MIPPKLSTLVFALVLSSLDVQAASITPSPDYASLCGPDADPDVGAICFDLTYDIREHIRGRSFTFVGALDQDNSNHLAIKVPSQVWFTTLQHRVVLDPINQRSVRCVKYTITSFEDGETHRKGLYCPGKPHVSV</sequence>
<evidence type="ECO:0000256" key="1">
    <source>
        <dbReference type="SAM" id="SignalP"/>
    </source>
</evidence>
<protein>
    <submittedName>
        <fullName evidence="2">Uncharacterized protein</fullName>
    </submittedName>
</protein>
<feature type="signal peptide" evidence="1">
    <location>
        <begin position="1"/>
        <end position="22"/>
    </location>
</feature>
<dbReference type="OrthoDB" id="10478223at2759"/>
<comment type="caution">
    <text evidence="2">The sequence shown here is derived from an EMBL/GenBank/DDBJ whole genome shotgun (WGS) entry which is preliminary data.</text>
</comment>
<dbReference type="KEGG" id="sgra:EX895_002004"/>
<dbReference type="AlphaFoldDB" id="A0A4U7KXQ5"/>
<evidence type="ECO:0000313" key="3">
    <source>
        <dbReference type="Proteomes" id="UP000306050"/>
    </source>
</evidence>
<dbReference type="Proteomes" id="UP000306050">
    <property type="component" value="Chromosome SGRAM_12"/>
</dbReference>
<accession>A0A4U7KXQ5</accession>
<dbReference type="EMBL" id="SRRM01000005">
    <property type="protein sequence ID" value="TKY89473.1"/>
    <property type="molecule type" value="Genomic_DNA"/>
</dbReference>
<proteinExistence type="predicted"/>
<reference evidence="2 3" key="1">
    <citation type="submission" date="2019-05" db="EMBL/GenBank/DDBJ databases">
        <title>Sporisorium graminicola CBS 10092 draft sequencing and annotation.</title>
        <authorList>
            <person name="Solano-Gonzalez S."/>
            <person name="Caddick M.X."/>
            <person name="Darby A."/>
        </authorList>
    </citation>
    <scope>NUCLEOTIDE SEQUENCE [LARGE SCALE GENOMIC DNA]</scope>
    <source>
        <strain evidence="2 3">CBS 10092</strain>
    </source>
</reference>
<dbReference type="GeneID" id="40724899"/>
<keyword evidence="3" id="KW-1185">Reference proteome</keyword>
<evidence type="ECO:0000313" key="2">
    <source>
        <dbReference type="EMBL" id="TKY89473.1"/>
    </source>
</evidence>
<gene>
    <name evidence="2" type="ORF">EX895_002004</name>
</gene>
<name>A0A4U7KXQ5_9BASI</name>
<organism evidence="2 3">
    <name type="scientific">Sporisorium graminicola</name>
    <dbReference type="NCBI Taxonomy" id="280036"/>
    <lineage>
        <taxon>Eukaryota</taxon>
        <taxon>Fungi</taxon>
        <taxon>Dikarya</taxon>
        <taxon>Basidiomycota</taxon>
        <taxon>Ustilaginomycotina</taxon>
        <taxon>Ustilaginomycetes</taxon>
        <taxon>Ustilaginales</taxon>
        <taxon>Ustilaginaceae</taxon>
        <taxon>Sporisorium</taxon>
    </lineage>
</organism>
<feature type="chain" id="PRO_5020694917" evidence="1">
    <location>
        <begin position="23"/>
        <end position="134"/>
    </location>
</feature>